<dbReference type="OrthoDB" id="9798157at2"/>
<comment type="caution">
    <text evidence="2">The sequence shown here is derived from an EMBL/GenBank/DDBJ whole genome shotgun (WGS) entry which is preliminary data.</text>
</comment>
<dbReference type="AlphaFoldDB" id="A0A5C6DX11"/>
<feature type="domain" description="ABM" evidence="1">
    <location>
        <begin position="1"/>
        <end position="57"/>
    </location>
</feature>
<dbReference type="InterPro" id="IPR007138">
    <property type="entry name" value="ABM_dom"/>
</dbReference>
<name>A0A5C6DX11_9BACT</name>
<gene>
    <name evidence="2" type="ORF">Q31b_27190</name>
</gene>
<dbReference type="SUPFAM" id="SSF54909">
    <property type="entry name" value="Dimeric alpha+beta barrel"/>
    <property type="match status" value="1"/>
</dbReference>
<accession>A0A5C6DX11</accession>
<evidence type="ECO:0000313" key="2">
    <source>
        <dbReference type="EMBL" id="TWU41280.1"/>
    </source>
</evidence>
<keyword evidence="2" id="KW-0560">Oxidoreductase</keyword>
<evidence type="ECO:0000313" key="3">
    <source>
        <dbReference type="Proteomes" id="UP000315471"/>
    </source>
</evidence>
<dbReference type="RefSeq" id="WP_146600122.1">
    <property type="nucleotide sequence ID" value="NZ_SJPY01000004.1"/>
</dbReference>
<keyword evidence="2" id="KW-0503">Monooxygenase</keyword>
<sequence length="112" mass="13069">MIIELTHLHVHPNAEARFEEAFLDAADVLSKADGYLRHSLLKNHDEQNQYLLVVHWQRKENSTIMFRESGRLNSVKSTLHRFYELMPETSYYEAVNLSGLPVEKRHEPDHAG</sequence>
<keyword evidence="3" id="KW-1185">Reference proteome</keyword>
<organism evidence="2 3">
    <name type="scientific">Novipirellula aureliae</name>
    <dbReference type="NCBI Taxonomy" id="2527966"/>
    <lineage>
        <taxon>Bacteria</taxon>
        <taxon>Pseudomonadati</taxon>
        <taxon>Planctomycetota</taxon>
        <taxon>Planctomycetia</taxon>
        <taxon>Pirellulales</taxon>
        <taxon>Pirellulaceae</taxon>
        <taxon>Novipirellula</taxon>
    </lineage>
</organism>
<proteinExistence type="predicted"/>
<reference evidence="2 3" key="1">
    <citation type="submission" date="2019-02" db="EMBL/GenBank/DDBJ databases">
        <title>Deep-cultivation of Planctomycetes and their phenomic and genomic characterization uncovers novel biology.</title>
        <authorList>
            <person name="Wiegand S."/>
            <person name="Jogler M."/>
            <person name="Boedeker C."/>
            <person name="Pinto D."/>
            <person name="Vollmers J."/>
            <person name="Rivas-Marin E."/>
            <person name="Kohn T."/>
            <person name="Peeters S.H."/>
            <person name="Heuer A."/>
            <person name="Rast P."/>
            <person name="Oberbeckmann S."/>
            <person name="Bunk B."/>
            <person name="Jeske O."/>
            <person name="Meyerdierks A."/>
            <person name="Storesund J.E."/>
            <person name="Kallscheuer N."/>
            <person name="Luecker S."/>
            <person name="Lage O.M."/>
            <person name="Pohl T."/>
            <person name="Merkel B.J."/>
            <person name="Hornburger P."/>
            <person name="Mueller R.-W."/>
            <person name="Bruemmer F."/>
            <person name="Labrenz M."/>
            <person name="Spormann A.M."/>
            <person name="Op Den Camp H."/>
            <person name="Overmann J."/>
            <person name="Amann R."/>
            <person name="Jetten M.S.M."/>
            <person name="Mascher T."/>
            <person name="Medema M.H."/>
            <person name="Devos D.P."/>
            <person name="Kaster A.-K."/>
            <person name="Ovreas L."/>
            <person name="Rohde M."/>
            <person name="Galperin M.Y."/>
            <person name="Jogler C."/>
        </authorList>
    </citation>
    <scope>NUCLEOTIDE SEQUENCE [LARGE SCALE GENOMIC DNA]</scope>
    <source>
        <strain evidence="2 3">Q31b</strain>
    </source>
</reference>
<dbReference type="Gene3D" id="3.30.70.100">
    <property type="match status" value="1"/>
</dbReference>
<protein>
    <submittedName>
        <fullName evidence="2">Antibiotic biosynthesis monooxygenase</fullName>
    </submittedName>
</protein>
<dbReference type="Proteomes" id="UP000315471">
    <property type="component" value="Unassembled WGS sequence"/>
</dbReference>
<dbReference type="GO" id="GO:0004497">
    <property type="term" value="F:monooxygenase activity"/>
    <property type="evidence" value="ECO:0007669"/>
    <property type="project" value="UniProtKB-KW"/>
</dbReference>
<dbReference type="EMBL" id="SJPY01000004">
    <property type="protein sequence ID" value="TWU41280.1"/>
    <property type="molecule type" value="Genomic_DNA"/>
</dbReference>
<dbReference type="InterPro" id="IPR011008">
    <property type="entry name" value="Dimeric_a/b-barrel"/>
</dbReference>
<evidence type="ECO:0000259" key="1">
    <source>
        <dbReference type="Pfam" id="PF03992"/>
    </source>
</evidence>
<dbReference type="Pfam" id="PF03992">
    <property type="entry name" value="ABM"/>
    <property type="match status" value="1"/>
</dbReference>